<keyword evidence="5 6" id="KW-0460">Magnesium</keyword>
<dbReference type="GO" id="GO:0004540">
    <property type="term" value="F:RNA nuclease activity"/>
    <property type="evidence" value="ECO:0007669"/>
    <property type="project" value="InterPro"/>
</dbReference>
<dbReference type="InterPro" id="IPR051619">
    <property type="entry name" value="TypeII_TA_RNase_PINc/VapC"/>
</dbReference>
<protein>
    <recommendedName>
        <fullName evidence="6">Ribonuclease VapC</fullName>
        <shortName evidence="6">RNase VapC</shortName>
        <ecNumber evidence="6">3.1.-.-</ecNumber>
    </recommendedName>
    <alternativeName>
        <fullName evidence="6">Toxin VapC</fullName>
    </alternativeName>
</protein>
<sequence length="140" mass="14958">MTLIVDTSVALKWVVAEDGSDRAATFLGGDLVAPELLLSELGNALWKKVRQGEIGALHATAAFAEIEAWLPIVTTLPASARGLEIALTLDHPVYDCLYLALAEMTGWKVLTADRRLIANCRDTAFAALLASLDDADPPDV</sequence>
<dbReference type="Proteomes" id="UP000033203">
    <property type="component" value="Unassembled WGS sequence"/>
</dbReference>
<keyword evidence="4 6" id="KW-0378">Hydrolase</keyword>
<evidence type="ECO:0000256" key="5">
    <source>
        <dbReference type="ARBA" id="ARBA00022842"/>
    </source>
</evidence>
<feature type="domain" description="PIN" evidence="7">
    <location>
        <begin position="4"/>
        <end position="117"/>
    </location>
</feature>
<feature type="binding site" evidence="6">
    <location>
        <position position="6"/>
    </location>
    <ligand>
        <name>Mg(2+)</name>
        <dbReference type="ChEBI" id="CHEBI:18420"/>
    </ligand>
</feature>
<evidence type="ECO:0000256" key="1">
    <source>
        <dbReference type="ARBA" id="ARBA00022649"/>
    </source>
</evidence>
<dbReference type="PANTHER" id="PTHR35901:SF1">
    <property type="entry name" value="EXONUCLEASE VAPC9"/>
    <property type="match status" value="1"/>
</dbReference>
<feature type="binding site" evidence="6">
    <location>
        <position position="95"/>
    </location>
    <ligand>
        <name>Mg(2+)</name>
        <dbReference type="ChEBI" id="CHEBI:18420"/>
    </ligand>
</feature>
<evidence type="ECO:0000256" key="2">
    <source>
        <dbReference type="ARBA" id="ARBA00022722"/>
    </source>
</evidence>
<dbReference type="HAMAP" id="MF_00265">
    <property type="entry name" value="VapC_Nob1"/>
    <property type="match status" value="1"/>
</dbReference>
<evidence type="ECO:0000256" key="6">
    <source>
        <dbReference type="HAMAP-Rule" id="MF_00265"/>
    </source>
</evidence>
<dbReference type="InterPro" id="IPR029060">
    <property type="entry name" value="PIN-like_dom_sf"/>
</dbReference>
<organism evidence="8 9">
    <name type="scientific">Sphingomonas melonis</name>
    <dbReference type="NCBI Taxonomy" id="152682"/>
    <lineage>
        <taxon>Bacteria</taxon>
        <taxon>Pseudomonadati</taxon>
        <taxon>Pseudomonadota</taxon>
        <taxon>Alphaproteobacteria</taxon>
        <taxon>Sphingomonadales</taxon>
        <taxon>Sphingomonadaceae</taxon>
        <taxon>Sphingomonas</taxon>
    </lineage>
</organism>
<dbReference type="EC" id="3.1.-.-" evidence="6"/>
<dbReference type="GO" id="GO:0090729">
    <property type="term" value="F:toxin activity"/>
    <property type="evidence" value="ECO:0007669"/>
    <property type="project" value="UniProtKB-KW"/>
</dbReference>
<dbReference type="AlphaFoldDB" id="A0A0D1MQ90"/>
<comment type="caution">
    <text evidence="8">The sequence shown here is derived from an EMBL/GenBank/DDBJ whole genome shotgun (WGS) entry which is preliminary data.</text>
</comment>
<dbReference type="SUPFAM" id="SSF88723">
    <property type="entry name" value="PIN domain-like"/>
    <property type="match status" value="1"/>
</dbReference>
<dbReference type="InterPro" id="IPR022907">
    <property type="entry name" value="VapC_family"/>
</dbReference>
<evidence type="ECO:0000259" key="7">
    <source>
        <dbReference type="Pfam" id="PF01850"/>
    </source>
</evidence>
<dbReference type="GO" id="GO:0016787">
    <property type="term" value="F:hydrolase activity"/>
    <property type="evidence" value="ECO:0007669"/>
    <property type="project" value="UniProtKB-KW"/>
</dbReference>
<name>A0A0D1MQ90_9SPHN</name>
<dbReference type="Gene3D" id="3.40.50.1010">
    <property type="entry name" value="5'-nuclease"/>
    <property type="match status" value="1"/>
</dbReference>
<evidence type="ECO:0000313" key="9">
    <source>
        <dbReference type="Proteomes" id="UP000033203"/>
    </source>
</evidence>
<accession>A0A0D1MQ90</accession>
<evidence type="ECO:0000256" key="4">
    <source>
        <dbReference type="ARBA" id="ARBA00022801"/>
    </source>
</evidence>
<proteinExistence type="inferred from homology"/>
<comment type="cofactor">
    <cofactor evidence="6">
        <name>Mg(2+)</name>
        <dbReference type="ChEBI" id="CHEBI:18420"/>
    </cofactor>
</comment>
<dbReference type="PANTHER" id="PTHR35901">
    <property type="entry name" value="RIBONUCLEASE VAPC3"/>
    <property type="match status" value="1"/>
</dbReference>
<dbReference type="GO" id="GO:0000287">
    <property type="term" value="F:magnesium ion binding"/>
    <property type="evidence" value="ECO:0007669"/>
    <property type="project" value="UniProtKB-UniRule"/>
</dbReference>
<keyword evidence="2 6" id="KW-0540">Nuclease</keyword>
<keyword evidence="1 6" id="KW-1277">Toxin-antitoxin system</keyword>
<dbReference type="Pfam" id="PF01850">
    <property type="entry name" value="PIN"/>
    <property type="match status" value="1"/>
</dbReference>
<evidence type="ECO:0000256" key="3">
    <source>
        <dbReference type="ARBA" id="ARBA00022723"/>
    </source>
</evidence>
<keyword evidence="6" id="KW-0800">Toxin</keyword>
<dbReference type="PATRIC" id="fig|1549858.7.peg.3321"/>
<comment type="function">
    <text evidence="6">Toxic component of a toxin-antitoxin (TA) system. An RNase.</text>
</comment>
<reference evidence="8 9" key="1">
    <citation type="submission" date="2015-01" db="EMBL/GenBank/DDBJ databases">
        <title>Genome of Sphingomonas taxi strain 30a.</title>
        <authorList>
            <person name="Eevers N."/>
            <person name="Van Hamme J."/>
            <person name="Bottos E."/>
            <person name="Weyens N."/>
            <person name="Vangronsveld J."/>
        </authorList>
    </citation>
    <scope>NUCLEOTIDE SEQUENCE [LARGE SCALE GENOMIC DNA]</scope>
    <source>
        <strain evidence="8 9">30a</strain>
    </source>
</reference>
<dbReference type="InterPro" id="IPR002716">
    <property type="entry name" value="PIN_dom"/>
</dbReference>
<dbReference type="EMBL" id="JXTP01000017">
    <property type="protein sequence ID" value="KIU29521.1"/>
    <property type="molecule type" value="Genomic_DNA"/>
</dbReference>
<dbReference type="InterPro" id="IPR044153">
    <property type="entry name" value="PIN_Pae0151-like"/>
</dbReference>
<comment type="similarity">
    <text evidence="6">Belongs to the PINc/VapC protein family.</text>
</comment>
<evidence type="ECO:0000313" key="8">
    <source>
        <dbReference type="EMBL" id="KIU29521.1"/>
    </source>
</evidence>
<gene>
    <name evidence="6" type="primary">vapC</name>
    <name evidence="8" type="ORF">SR41_04055</name>
</gene>
<dbReference type="CDD" id="cd09873">
    <property type="entry name" value="PIN_Pae0151-like"/>
    <property type="match status" value="1"/>
</dbReference>
<keyword evidence="3 6" id="KW-0479">Metal-binding</keyword>